<organism evidence="5 6">
    <name type="scientific">Clunio marinus</name>
    <dbReference type="NCBI Taxonomy" id="568069"/>
    <lineage>
        <taxon>Eukaryota</taxon>
        <taxon>Metazoa</taxon>
        <taxon>Ecdysozoa</taxon>
        <taxon>Arthropoda</taxon>
        <taxon>Hexapoda</taxon>
        <taxon>Insecta</taxon>
        <taxon>Pterygota</taxon>
        <taxon>Neoptera</taxon>
        <taxon>Endopterygota</taxon>
        <taxon>Diptera</taxon>
        <taxon>Nematocera</taxon>
        <taxon>Chironomoidea</taxon>
        <taxon>Chironomidae</taxon>
        <taxon>Clunio</taxon>
    </lineage>
</organism>
<comment type="subcellular location">
    <subcellularLocation>
        <location evidence="1">Secreted</location>
    </subcellularLocation>
</comment>
<feature type="domain" description="Single" evidence="4">
    <location>
        <begin position="45"/>
        <end position="107"/>
    </location>
</feature>
<accession>A0A1J1IXQ2</accession>
<dbReference type="AlphaFoldDB" id="A0A1J1IXQ2"/>
<evidence type="ECO:0000256" key="2">
    <source>
        <dbReference type="ARBA" id="ARBA00022525"/>
    </source>
</evidence>
<keyword evidence="3" id="KW-0732">Signal</keyword>
<dbReference type="InterPro" id="IPR029277">
    <property type="entry name" value="SVWC_dom"/>
</dbReference>
<evidence type="ECO:0000256" key="3">
    <source>
        <dbReference type="SAM" id="SignalP"/>
    </source>
</evidence>
<dbReference type="SMART" id="SM01318">
    <property type="entry name" value="SVWC"/>
    <property type="match status" value="1"/>
</dbReference>
<dbReference type="GO" id="GO:0005576">
    <property type="term" value="C:extracellular region"/>
    <property type="evidence" value="ECO:0007669"/>
    <property type="project" value="UniProtKB-SubCell"/>
</dbReference>
<feature type="chain" id="PRO_5012746374" evidence="3">
    <location>
        <begin position="24"/>
        <end position="113"/>
    </location>
</feature>
<dbReference type="EMBL" id="CVRI01000064">
    <property type="protein sequence ID" value="CRL05051.1"/>
    <property type="molecule type" value="Genomic_DNA"/>
</dbReference>
<evidence type="ECO:0000313" key="6">
    <source>
        <dbReference type="Proteomes" id="UP000183832"/>
    </source>
</evidence>
<protein>
    <submittedName>
        <fullName evidence="5">CLUMA_CG018071, isoform A</fullName>
    </submittedName>
</protein>
<gene>
    <name evidence="5" type="ORF">CLUMA_CG018071</name>
</gene>
<dbReference type="OrthoDB" id="7781430at2759"/>
<evidence type="ECO:0000256" key="1">
    <source>
        <dbReference type="ARBA" id="ARBA00004613"/>
    </source>
</evidence>
<proteinExistence type="predicted"/>
<dbReference type="Pfam" id="PF15430">
    <property type="entry name" value="SVWC"/>
    <property type="match status" value="1"/>
</dbReference>
<name>A0A1J1IXQ2_9DIPT</name>
<evidence type="ECO:0000313" key="5">
    <source>
        <dbReference type="EMBL" id="CRL05051.1"/>
    </source>
</evidence>
<feature type="signal peptide" evidence="3">
    <location>
        <begin position="1"/>
        <end position="23"/>
    </location>
</feature>
<sequence length="113" mass="12597">MKLIIIACGFIIATLTHFPLAISSSFTILNSVGHDCDSGECLEVCEYEDFKLMPGTADSNNSKCLAIFCSEDFTLTVHTCIHEEDPTCSYTHNYKKPFPDCCNQFCQSIIQLN</sequence>
<dbReference type="Proteomes" id="UP000183832">
    <property type="component" value="Unassembled WGS sequence"/>
</dbReference>
<evidence type="ECO:0000259" key="4">
    <source>
        <dbReference type="SMART" id="SM01318"/>
    </source>
</evidence>
<keyword evidence="6" id="KW-1185">Reference proteome</keyword>
<keyword evidence="2" id="KW-0964">Secreted</keyword>
<reference evidence="5 6" key="1">
    <citation type="submission" date="2015-04" db="EMBL/GenBank/DDBJ databases">
        <authorList>
            <person name="Syromyatnikov M.Y."/>
            <person name="Popov V.N."/>
        </authorList>
    </citation>
    <scope>NUCLEOTIDE SEQUENCE [LARGE SCALE GENOMIC DNA]</scope>
</reference>